<reference evidence="1" key="1">
    <citation type="submission" date="2022-08" db="UniProtKB">
        <authorList>
            <consortium name="EnsemblMetazoa"/>
        </authorList>
    </citation>
    <scope>IDENTIFICATION</scope>
    <source>
        <strain evidence="1">05x7-T-G4-1.051#20</strain>
    </source>
</reference>
<dbReference type="AlphaFoldDB" id="A0A8W8HM14"/>
<name>A0A8W8HM14_MAGGI</name>
<dbReference type="InterPro" id="IPR032801">
    <property type="entry name" value="PXL2A/B/C"/>
</dbReference>
<dbReference type="InterPro" id="IPR036249">
    <property type="entry name" value="Thioredoxin-like_sf"/>
</dbReference>
<evidence type="ECO:0000313" key="1">
    <source>
        <dbReference type="EnsemblMetazoa" id="G10135.4:cds"/>
    </source>
</evidence>
<sequence>MEELKQALTDIQTTESSLIGYLNDVLNEPDGVSQLMDGRIGRLFELAKCYKSAFDRLKVTSRAEFQEHIKRGYRYAEIRDLDEDIVNLEGEWDGILQRIDQSLKEDDTGVELGDTGPHIEQVEKSEEQISDSGGRAIVVSFGDQKGAQQWLVETSCPFPMLLDSQRKVYTAFGLHRSVSKVWGVEEMVYYAESMAKNIPLPNPSQYVNDDPQQMGGDFIIDKDGVVQYMYCSKKSMDRPSVQDILDNLKKLQ</sequence>
<proteinExistence type="predicted"/>
<evidence type="ECO:0000313" key="2">
    <source>
        <dbReference type="Proteomes" id="UP000005408"/>
    </source>
</evidence>
<dbReference type="EnsemblMetazoa" id="G10135.4">
    <property type="protein sequence ID" value="G10135.4:cds"/>
    <property type="gene ID" value="G10135"/>
</dbReference>
<dbReference type="Gene3D" id="3.40.30.10">
    <property type="entry name" value="Glutaredoxin"/>
    <property type="match status" value="1"/>
</dbReference>
<protein>
    <submittedName>
        <fullName evidence="1">Uncharacterized protein</fullName>
    </submittedName>
</protein>
<dbReference type="Proteomes" id="UP000005408">
    <property type="component" value="Unassembled WGS sequence"/>
</dbReference>
<dbReference type="Pfam" id="PF13911">
    <property type="entry name" value="AhpC-TSA_2"/>
    <property type="match status" value="1"/>
</dbReference>
<organism evidence="1 2">
    <name type="scientific">Magallana gigas</name>
    <name type="common">Pacific oyster</name>
    <name type="synonym">Crassostrea gigas</name>
    <dbReference type="NCBI Taxonomy" id="29159"/>
    <lineage>
        <taxon>Eukaryota</taxon>
        <taxon>Metazoa</taxon>
        <taxon>Spiralia</taxon>
        <taxon>Lophotrochozoa</taxon>
        <taxon>Mollusca</taxon>
        <taxon>Bivalvia</taxon>
        <taxon>Autobranchia</taxon>
        <taxon>Pteriomorphia</taxon>
        <taxon>Ostreida</taxon>
        <taxon>Ostreoidea</taxon>
        <taxon>Ostreidae</taxon>
        <taxon>Magallana</taxon>
    </lineage>
</organism>
<dbReference type="SUPFAM" id="SSF52833">
    <property type="entry name" value="Thioredoxin-like"/>
    <property type="match status" value="1"/>
</dbReference>
<keyword evidence="2" id="KW-1185">Reference proteome</keyword>
<accession>A0A8W8HM14</accession>